<keyword evidence="3" id="KW-1185">Reference proteome</keyword>
<feature type="domain" description="DUF2470" evidence="1">
    <location>
        <begin position="14"/>
        <end position="87"/>
    </location>
</feature>
<dbReference type="RefSeq" id="XP_013270074.1">
    <property type="nucleotide sequence ID" value="XM_013414620.1"/>
</dbReference>
<accession>A0A0D2GXP2</accession>
<dbReference type="InterPro" id="IPR019595">
    <property type="entry name" value="DUF2470"/>
</dbReference>
<dbReference type="InterPro" id="IPR037119">
    <property type="entry name" value="Haem_oxidase_HugZ-like_sf"/>
</dbReference>
<dbReference type="VEuPathDB" id="FungiDB:Z518_06488"/>
<proteinExistence type="predicted"/>
<dbReference type="Gene3D" id="3.20.180.10">
    <property type="entry name" value="PNP-oxidase-like"/>
    <property type="match status" value="1"/>
</dbReference>
<reference evidence="2 3" key="1">
    <citation type="submission" date="2015-01" db="EMBL/GenBank/DDBJ databases">
        <title>The Genome Sequence of Rhinocladiella mackenzie CBS 650.93.</title>
        <authorList>
            <consortium name="The Broad Institute Genomics Platform"/>
            <person name="Cuomo C."/>
            <person name="de Hoog S."/>
            <person name="Gorbushina A."/>
            <person name="Stielow B."/>
            <person name="Teixiera M."/>
            <person name="Abouelleil A."/>
            <person name="Chapman S.B."/>
            <person name="Priest M."/>
            <person name="Young S.K."/>
            <person name="Wortman J."/>
            <person name="Nusbaum C."/>
            <person name="Birren B."/>
        </authorList>
    </citation>
    <scope>NUCLEOTIDE SEQUENCE [LARGE SCALE GENOMIC DNA]</scope>
    <source>
        <strain evidence="2 3">CBS 650.93</strain>
    </source>
</reference>
<gene>
    <name evidence="2" type="ORF">Z518_06488</name>
</gene>
<evidence type="ECO:0000259" key="1">
    <source>
        <dbReference type="Pfam" id="PF10615"/>
    </source>
</evidence>
<evidence type="ECO:0000313" key="2">
    <source>
        <dbReference type="EMBL" id="KIX02938.1"/>
    </source>
</evidence>
<dbReference type="EMBL" id="KN847479">
    <property type="protein sequence ID" value="KIX02938.1"/>
    <property type="molecule type" value="Genomic_DNA"/>
</dbReference>
<dbReference type="GeneID" id="25294559"/>
<evidence type="ECO:0000313" key="3">
    <source>
        <dbReference type="Proteomes" id="UP000053617"/>
    </source>
</evidence>
<organism evidence="2 3">
    <name type="scientific">Rhinocladiella mackenziei CBS 650.93</name>
    <dbReference type="NCBI Taxonomy" id="1442369"/>
    <lineage>
        <taxon>Eukaryota</taxon>
        <taxon>Fungi</taxon>
        <taxon>Dikarya</taxon>
        <taxon>Ascomycota</taxon>
        <taxon>Pezizomycotina</taxon>
        <taxon>Eurotiomycetes</taxon>
        <taxon>Chaetothyriomycetidae</taxon>
        <taxon>Chaetothyriales</taxon>
        <taxon>Herpotrichiellaceae</taxon>
        <taxon>Rhinocladiella</taxon>
    </lineage>
</organism>
<dbReference type="PANTHER" id="PTHR37783:SF1">
    <property type="entry name" value="MEMBRANE PROTEIN, PUTATIVE (AFU_ORTHOLOGUE AFUA_1G04315)-RELATED"/>
    <property type="match status" value="1"/>
</dbReference>
<sequence>MSTPRGPPDPQAMKTRIITHMNTDHALSLRLYLMHYSHVPLSGTSSATLTDITTQHMILTSSFGRHVISFEPEMKSLLDARERLVAMHNECLSALDLSDIVIDTYVPPDRAWHWGLAGITLLILSTFPFREALKPESGTIIASIWSLGGAVPGLARLCYTLQPYVLTLVVLVHGTEAAWLANTKLRRHWVEVGSGVWFAWLLDCVIEGGGCLERFQRVVKGKEAAKNGKH</sequence>
<dbReference type="HOGENOM" id="CLU_081019_0_0_1"/>
<dbReference type="Pfam" id="PF10615">
    <property type="entry name" value="DUF2470"/>
    <property type="match status" value="1"/>
</dbReference>
<name>A0A0D2GXP2_9EURO</name>
<protein>
    <recommendedName>
        <fullName evidence="1">DUF2470 domain-containing protein</fullName>
    </recommendedName>
</protein>
<dbReference type="OrthoDB" id="5553410at2759"/>
<dbReference type="Proteomes" id="UP000053617">
    <property type="component" value="Unassembled WGS sequence"/>
</dbReference>
<dbReference type="AlphaFoldDB" id="A0A0D2GXP2"/>
<dbReference type="PANTHER" id="PTHR37783">
    <property type="entry name" value="MEMBRANE PROTEIN, PUTATIVE (AFU_ORTHOLOGUE AFUA_1G04315)-RELATED"/>
    <property type="match status" value="1"/>
</dbReference>